<comment type="caution">
    <text evidence="3">The sequence shown here is derived from an EMBL/GenBank/DDBJ whole genome shotgun (WGS) entry which is preliminary data.</text>
</comment>
<dbReference type="InterPro" id="IPR001296">
    <property type="entry name" value="Glyco_trans_1"/>
</dbReference>
<dbReference type="CDD" id="cd03811">
    <property type="entry name" value="GT4_GT28_WabH-like"/>
    <property type="match status" value="1"/>
</dbReference>
<protein>
    <submittedName>
        <fullName evidence="3">Glycosyltransferase family 1 protein</fullName>
    </submittedName>
</protein>
<dbReference type="Pfam" id="PF00534">
    <property type="entry name" value="Glycos_transf_1"/>
    <property type="match status" value="1"/>
</dbReference>
<dbReference type="RefSeq" id="WP_123782387.1">
    <property type="nucleotide sequence ID" value="NZ_RKIK01000036.1"/>
</dbReference>
<evidence type="ECO:0000313" key="3">
    <source>
        <dbReference type="EMBL" id="ROV59603.1"/>
    </source>
</evidence>
<dbReference type="GO" id="GO:0016757">
    <property type="term" value="F:glycosyltransferase activity"/>
    <property type="evidence" value="ECO:0007669"/>
    <property type="project" value="InterPro"/>
</dbReference>
<feature type="domain" description="Glycosyl transferase family 1" evidence="1">
    <location>
        <begin position="186"/>
        <end position="320"/>
    </location>
</feature>
<dbReference type="InterPro" id="IPR050194">
    <property type="entry name" value="Glycosyltransferase_grp1"/>
</dbReference>
<dbReference type="Gene3D" id="3.40.50.2000">
    <property type="entry name" value="Glycogen Phosphorylase B"/>
    <property type="match status" value="2"/>
</dbReference>
<proteinExistence type="predicted"/>
<evidence type="ECO:0000259" key="2">
    <source>
        <dbReference type="Pfam" id="PF13439"/>
    </source>
</evidence>
<dbReference type="EMBL" id="RKIK01000036">
    <property type="protein sequence ID" value="ROV59603.1"/>
    <property type="molecule type" value="Genomic_DNA"/>
</dbReference>
<sequence>MNSIKKILFVHYGEDWIRGSERCLLDLITHLDKERFEAVVWTNNTMLIPHLEEAQVEYRIDNFPLLAGWQKPKADISSWVKLVGKGKNLIQQLDIDLIHVNSAAPCQWMSLAARMCSCPMVTHLHSDYISRDRVTLGIHLSPFVITASNAVAQNLIHDGYPQDNLTVVHNGIDIAALDAQPEVDVKQQLKIDSNATLYATVGSLIHRKGVDRILLALRHLTLEYPISHLVVIGDGEERENLEQICHKLHLDNHVHFLGERTNVVGWLKGCDAFVSAAREEAFGLVITEAAIANIPIIAPFEGGIPEIVHHGETALLYANHGCGPLLNMMRCVQNHRDECQSIAQNAHTHIQSAFTVERYVNQIEALYSQILQQESVVFPSLKSGLKPIKTAIANRKNKGGDNETSTQHHF</sequence>
<dbReference type="Proteomes" id="UP000278792">
    <property type="component" value="Unassembled WGS sequence"/>
</dbReference>
<dbReference type="SUPFAM" id="SSF53756">
    <property type="entry name" value="UDP-Glycosyltransferase/glycogen phosphorylase"/>
    <property type="match status" value="1"/>
</dbReference>
<accession>A0A3N3DYK6</accession>
<keyword evidence="3" id="KW-0808">Transferase</keyword>
<dbReference type="AlphaFoldDB" id="A0A3N3DYK6"/>
<dbReference type="Pfam" id="PF13439">
    <property type="entry name" value="Glyco_transf_4"/>
    <property type="match status" value="1"/>
</dbReference>
<evidence type="ECO:0000313" key="4">
    <source>
        <dbReference type="Proteomes" id="UP000278792"/>
    </source>
</evidence>
<name>A0A3N3DYK6_9VIBR</name>
<gene>
    <name evidence="3" type="ORF">EGH82_12885</name>
</gene>
<reference evidence="3 4" key="1">
    <citation type="submission" date="2018-11" db="EMBL/GenBank/DDBJ databases">
        <title>Vibrio ponticus strain CAIM 1751 pathogenic for the snapper Lutjanus guttatus.</title>
        <authorList>
            <person name="Soto-Rodriguez S."/>
            <person name="Lozano-Olvera R."/>
            <person name="Gomez-Gil B."/>
        </authorList>
    </citation>
    <scope>NUCLEOTIDE SEQUENCE [LARGE SCALE GENOMIC DNA]</scope>
    <source>
        <strain evidence="3 4">CAIM 1751</strain>
    </source>
</reference>
<dbReference type="PANTHER" id="PTHR45947:SF3">
    <property type="entry name" value="SULFOQUINOVOSYL TRANSFERASE SQD2"/>
    <property type="match status" value="1"/>
</dbReference>
<feature type="domain" description="Glycosyltransferase subfamily 4-like N-terminal" evidence="2">
    <location>
        <begin position="18"/>
        <end position="174"/>
    </location>
</feature>
<dbReference type="PANTHER" id="PTHR45947">
    <property type="entry name" value="SULFOQUINOVOSYL TRANSFERASE SQD2"/>
    <property type="match status" value="1"/>
</dbReference>
<evidence type="ECO:0000259" key="1">
    <source>
        <dbReference type="Pfam" id="PF00534"/>
    </source>
</evidence>
<organism evidence="3 4">
    <name type="scientific">Vibrio ponticus</name>
    <dbReference type="NCBI Taxonomy" id="265668"/>
    <lineage>
        <taxon>Bacteria</taxon>
        <taxon>Pseudomonadati</taxon>
        <taxon>Pseudomonadota</taxon>
        <taxon>Gammaproteobacteria</taxon>
        <taxon>Vibrionales</taxon>
        <taxon>Vibrionaceae</taxon>
        <taxon>Vibrio</taxon>
    </lineage>
</organism>
<dbReference type="InterPro" id="IPR028098">
    <property type="entry name" value="Glyco_trans_4-like_N"/>
</dbReference>